<gene>
    <name evidence="1" type="ORF">BN000_03563</name>
</gene>
<accession>A0A0U1DIW3</accession>
<evidence type="ECO:0000313" key="1">
    <source>
        <dbReference type="EMBL" id="CQD16753.1"/>
    </source>
</evidence>
<reference evidence="2" key="1">
    <citation type="submission" date="2015-03" db="EMBL/GenBank/DDBJ databases">
        <authorList>
            <person name="Urmite Genomes"/>
        </authorList>
    </citation>
    <scope>NUCLEOTIDE SEQUENCE [LARGE SCALE GENOMIC DNA]</scope>
    <source>
        <strain evidence="2">CSUR P1344</strain>
    </source>
</reference>
<organism evidence="1 2">
    <name type="scientific">Mycobacterium europaeum</name>
    <dbReference type="NCBI Taxonomy" id="761804"/>
    <lineage>
        <taxon>Bacteria</taxon>
        <taxon>Bacillati</taxon>
        <taxon>Actinomycetota</taxon>
        <taxon>Actinomycetes</taxon>
        <taxon>Mycobacteriales</taxon>
        <taxon>Mycobacteriaceae</taxon>
        <taxon>Mycobacterium</taxon>
        <taxon>Mycobacterium simiae complex</taxon>
    </lineage>
</organism>
<evidence type="ECO:0000313" key="2">
    <source>
        <dbReference type="Proteomes" id="UP000199601"/>
    </source>
</evidence>
<name>A0A0U1DIW3_9MYCO</name>
<dbReference type="Proteomes" id="UP000199601">
    <property type="component" value="Unassembled WGS sequence"/>
</dbReference>
<proteinExistence type="predicted"/>
<protein>
    <submittedName>
        <fullName evidence="1">Uncharacterized protein</fullName>
    </submittedName>
</protein>
<sequence length="104" mass="11473">MSLVCGVPTAVMHVVDVIPMGDRDVATPVAVPMIVVFMHRVAGRLTFVVMALMRPVNMTVVDVVDVVTMRDRDVTTSRAMFVVVLKMLAVHCAGHCCHHRPYRS</sequence>
<keyword evidence="2" id="KW-1185">Reference proteome</keyword>
<dbReference type="EMBL" id="CTEC01000002">
    <property type="protein sequence ID" value="CQD16753.1"/>
    <property type="molecule type" value="Genomic_DNA"/>
</dbReference>
<dbReference type="AlphaFoldDB" id="A0A0U1DIW3"/>